<dbReference type="Pfam" id="PF13523">
    <property type="entry name" value="Acetyltransf_8"/>
    <property type="match status" value="1"/>
</dbReference>
<dbReference type="GO" id="GO:0047663">
    <property type="term" value="F:aminoglycoside 6'-N-acetyltransferase activity"/>
    <property type="evidence" value="ECO:0007669"/>
    <property type="project" value="UniProtKB-EC"/>
</dbReference>
<proteinExistence type="predicted"/>
<dbReference type="EC" id="2.3.1.82" evidence="4"/>
<evidence type="ECO:0000256" key="2">
    <source>
        <dbReference type="ARBA" id="ARBA00023251"/>
    </source>
</evidence>
<dbReference type="PANTHER" id="PTHR31438">
    <property type="entry name" value="LYSINE N-ACYLTRANSFERASE C17G9.06C-RELATED"/>
    <property type="match status" value="1"/>
</dbReference>
<organism evidence="4 5">
    <name type="scientific">Inquilinus ginsengisoli</name>
    <dbReference type="NCBI Taxonomy" id="363840"/>
    <lineage>
        <taxon>Bacteria</taxon>
        <taxon>Pseudomonadati</taxon>
        <taxon>Pseudomonadota</taxon>
        <taxon>Alphaproteobacteria</taxon>
        <taxon>Rhodospirillales</taxon>
        <taxon>Rhodospirillaceae</taxon>
        <taxon>Inquilinus</taxon>
    </lineage>
</organism>
<comment type="pathway">
    <text evidence="1">Siderophore biosynthesis.</text>
</comment>
<feature type="domain" description="N-acetyltransferase" evidence="3">
    <location>
        <begin position="32"/>
        <end position="191"/>
    </location>
</feature>
<name>A0ABU1JL70_9PROT</name>
<dbReference type="InterPro" id="IPR000182">
    <property type="entry name" value="GNAT_dom"/>
</dbReference>
<sequence length="192" mass="20919">MSEDPPLPAAGPSPVALKLADERIADALDPSIGFTALRIEDLPIIARWLKLPHVARWWGDPEEGLTRIAAHMASANVAPFLAREGSRPIGYLQIYHANSDPFWAGHTLPRETLGLDMFLGETDVIGRGMGTRLIQLVLRRLLALPETARVQIDPAPNNAAAIRAYEKAGFRRIGPIDTPDGAALYMAIDRTS</sequence>
<comment type="caution">
    <text evidence="4">The sequence shown here is derived from an EMBL/GenBank/DDBJ whole genome shotgun (WGS) entry which is preliminary data.</text>
</comment>
<evidence type="ECO:0000313" key="5">
    <source>
        <dbReference type="Proteomes" id="UP001262410"/>
    </source>
</evidence>
<dbReference type="PROSITE" id="PS51186">
    <property type="entry name" value="GNAT"/>
    <property type="match status" value="1"/>
</dbReference>
<dbReference type="RefSeq" id="WP_309792789.1">
    <property type="nucleotide sequence ID" value="NZ_JAVDPW010000002.1"/>
</dbReference>
<dbReference type="EMBL" id="JAVDPW010000002">
    <property type="protein sequence ID" value="MDR6288764.1"/>
    <property type="molecule type" value="Genomic_DNA"/>
</dbReference>
<evidence type="ECO:0000256" key="1">
    <source>
        <dbReference type="ARBA" id="ARBA00004924"/>
    </source>
</evidence>
<dbReference type="Proteomes" id="UP001262410">
    <property type="component" value="Unassembled WGS sequence"/>
</dbReference>
<reference evidence="4 5" key="1">
    <citation type="submission" date="2023-07" db="EMBL/GenBank/DDBJ databases">
        <title>Sorghum-associated microbial communities from plants grown in Nebraska, USA.</title>
        <authorList>
            <person name="Schachtman D."/>
        </authorList>
    </citation>
    <scope>NUCLEOTIDE SEQUENCE [LARGE SCALE GENOMIC DNA]</scope>
    <source>
        <strain evidence="4 5">584</strain>
    </source>
</reference>
<dbReference type="SUPFAM" id="SSF55729">
    <property type="entry name" value="Acyl-CoA N-acyltransferases (Nat)"/>
    <property type="match status" value="1"/>
</dbReference>
<keyword evidence="4" id="KW-0808">Transferase</keyword>
<protein>
    <submittedName>
        <fullName evidence="4">Aminoglycoside 6'-N-acetyltransferase</fullName>
        <ecNumber evidence="4">2.3.1.82</ecNumber>
    </submittedName>
</protein>
<accession>A0ABU1JL70</accession>
<dbReference type="PANTHER" id="PTHR31438:SF1">
    <property type="entry name" value="LYSINE N-ACYLTRANSFERASE C17G9.06C-RELATED"/>
    <property type="match status" value="1"/>
</dbReference>
<keyword evidence="2" id="KW-0046">Antibiotic resistance</keyword>
<dbReference type="Gene3D" id="3.40.630.30">
    <property type="match status" value="1"/>
</dbReference>
<evidence type="ECO:0000313" key="4">
    <source>
        <dbReference type="EMBL" id="MDR6288764.1"/>
    </source>
</evidence>
<dbReference type="SMART" id="SM01006">
    <property type="entry name" value="AlcB"/>
    <property type="match status" value="1"/>
</dbReference>
<evidence type="ECO:0000259" key="3">
    <source>
        <dbReference type="PROSITE" id="PS51186"/>
    </source>
</evidence>
<dbReference type="InterPro" id="IPR019432">
    <property type="entry name" value="Acyltransferase_MbtK/IucB-like"/>
</dbReference>
<gene>
    <name evidence="4" type="ORF">E9232_001271</name>
</gene>
<keyword evidence="4" id="KW-0012">Acyltransferase</keyword>
<keyword evidence="5" id="KW-1185">Reference proteome</keyword>
<dbReference type="InterPro" id="IPR016181">
    <property type="entry name" value="Acyl_CoA_acyltransferase"/>
</dbReference>